<accession>A0A5N6QEB8</accession>
<proteinExistence type="predicted"/>
<sequence length="62" mass="7305">MRRRPVDFRRPVRRRVSNVLWWVLSGIAVLLFIFVPSKGTQIESRPEIPKICRLGLGLILEY</sequence>
<keyword evidence="3" id="KW-1185">Reference proteome</keyword>
<organism evidence="2 3">
    <name type="scientific">Carpinus fangiana</name>
    <dbReference type="NCBI Taxonomy" id="176857"/>
    <lineage>
        <taxon>Eukaryota</taxon>
        <taxon>Viridiplantae</taxon>
        <taxon>Streptophyta</taxon>
        <taxon>Embryophyta</taxon>
        <taxon>Tracheophyta</taxon>
        <taxon>Spermatophyta</taxon>
        <taxon>Magnoliopsida</taxon>
        <taxon>eudicotyledons</taxon>
        <taxon>Gunneridae</taxon>
        <taxon>Pentapetalae</taxon>
        <taxon>rosids</taxon>
        <taxon>fabids</taxon>
        <taxon>Fagales</taxon>
        <taxon>Betulaceae</taxon>
        <taxon>Carpinus</taxon>
    </lineage>
</organism>
<keyword evidence="1" id="KW-1133">Transmembrane helix</keyword>
<dbReference type="Proteomes" id="UP000327013">
    <property type="component" value="Chromosome 1"/>
</dbReference>
<feature type="transmembrane region" description="Helical" evidence="1">
    <location>
        <begin position="20"/>
        <end position="37"/>
    </location>
</feature>
<dbReference type="AlphaFoldDB" id="A0A5N6QEB8"/>
<gene>
    <name evidence="2" type="ORF">FH972_001245</name>
</gene>
<dbReference type="EMBL" id="CM017321">
    <property type="protein sequence ID" value="KAE7996530.1"/>
    <property type="molecule type" value="Genomic_DNA"/>
</dbReference>
<keyword evidence="1" id="KW-0472">Membrane</keyword>
<protein>
    <submittedName>
        <fullName evidence="2">Uncharacterized protein</fullName>
    </submittedName>
</protein>
<evidence type="ECO:0000313" key="3">
    <source>
        <dbReference type="Proteomes" id="UP000327013"/>
    </source>
</evidence>
<name>A0A5N6QEB8_9ROSI</name>
<evidence type="ECO:0000313" key="2">
    <source>
        <dbReference type="EMBL" id="KAE7996530.1"/>
    </source>
</evidence>
<keyword evidence="1" id="KW-0812">Transmembrane</keyword>
<reference evidence="2 3" key="1">
    <citation type="submission" date="2019-06" db="EMBL/GenBank/DDBJ databases">
        <title>A chromosomal-level reference genome of Carpinus fangiana (Coryloideae, Betulaceae).</title>
        <authorList>
            <person name="Yang X."/>
            <person name="Wang Z."/>
            <person name="Zhang L."/>
            <person name="Hao G."/>
            <person name="Liu J."/>
            <person name="Yang Y."/>
        </authorList>
    </citation>
    <scope>NUCLEOTIDE SEQUENCE [LARGE SCALE GENOMIC DNA]</scope>
    <source>
        <strain evidence="2">Cfa_2016G</strain>
        <tissue evidence="2">Leaf</tissue>
    </source>
</reference>
<evidence type="ECO:0000256" key="1">
    <source>
        <dbReference type="SAM" id="Phobius"/>
    </source>
</evidence>